<gene>
    <name evidence="1" type="ORF">CXB51_029123</name>
</gene>
<protein>
    <submittedName>
        <fullName evidence="1">Uncharacterized protein</fullName>
    </submittedName>
</protein>
<dbReference type="Proteomes" id="UP000701853">
    <property type="component" value="Chromosome 11"/>
</dbReference>
<evidence type="ECO:0000313" key="2">
    <source>
        <dbReference type="Proteomes" id="UP000701853"/>
    </source>
</evidence>
<dbReference type="EMBL" id="JAHUZN010000011">
    <property type="protein sequence ID" value="KAG8479405.1"/>
    <property type="molecule type" value="Genomic_DNA"/>
</dbReference>
<dbReference type="OrthoDB" id="10414709at2759"/>
<proteinExistence type="predicted"/>
<evidence type="ECO:0000313" key="1">
    <source>
        <dbReference type="EMBL" id="KAG8479405.1"/>
    </source>
</evidence>
<organism evidence="1 2">
    <name type="scientific">Gossypium anomalum</name>
    <dbReference type="NCBI Taxonomy" id="47600"/>
    <lineage>
        <taxon>Eukaryota</taxon>
        <taxon>Viridiplantae</taxon>
        <taxon>Streptophyta</taxon>
        <taxon>Embryophyta</taxon>
        <taxon>Tracheophyta</taxon>
        <taxon>Spermatophyta</taxon>
        <taxon>Magnoliopsida</taxon>
        <taxon>eudicotyledons</taxon>
        <taxon>Gunneridae</taxon>
        <taxon>Pentapetalae</taxon>
        <taxon>rosids</taxon>
        <taxon>malvids</taxon>
        <taxon>Malvales</taxon>
        <taxon>Malvaceae</taxon>
        <taxon>Malvoideae</taxon>
        <taxon>Gossypium</taxon>
    </lineage>
</organism>
<reference evidence="1 2" key="1">
    <citation type="journal article" date="2021" name="bioRxiv">
        <title>The Gossypium anomalum genome as a resource for cotton improvement and evolutionary analysis of hybrid incompatibility.</title>
        <authorList>
            <person name="Grover C.E."/>
            <person name="Yuan D."/>
            <person name="Arick M.A."/>
            <person name="Miller E.R."/>
            <person name="Hu G."/>
            <person name="Peterson D.G."/>
            <person name="Wendel J.F."/>
            <person name="Udall J.A."/>
        </authorList>
    </citation>
    <scope>NUCLEOTIDE SEQUENCE [LARGE SCALE GENOMIC DNA]</scope>
    <source>
        <strain evidence="1">JFW-Udall</strain>
        <tissue evidence="1">Leaf</tissue>
    </source>
</reference>
<dbReference type="AlphaFoldDB" id="A0A8J6CR34"/>
<comment type="caution">
    <text evidence="1">The sequence shown here is derived from an EMBL/GenBank/DDBJ whole genome shotgun (WGS) entry which is preliminary data.</text>
</comment>
<sequence>MLEISSSEVQPCASKCFRLSGSSGNDFSLLHFLKINCFNLGSYLMLVGKFSRLLPVKSNSSNEDNPWRSLCISVKEAHPMAENKLSGHLLGSQTRFSQLFNLNFTRPKRFSIEDDNSLRVVPLNSRYLNLSMVFKISQKISNLEQSSR</sequence>
<keyword evidence="2" id="KW-1185">Reference proteome</keyword>
<accession>A0A8J6CR34</accession>
<name>A0A8J6CR34_9ROSI</name>